<dbReference type="InterPro" id="IPR000477">
    <property type="entry name" value="RT_dom"/>
</dbReference>
<evidence type="ECO:0000259" key="3">
    <source>
        <dbReference type="PROSITE" id="PS50878"/>
    </source>
</evidence>
<dbReference type="InterPro" id="IPR041577">
    <property type="entry name" value="RT_RNaseH_2"/>
</dbReference>
<dbReference type="SUPFAM" id="SSF56672">
    <property type="entry name" value="DNA/RNA polymerases"/>
    <property type="match status" value="1"/>
</dbReference>
<feature type="domain" description="Reverse transcriptase" evidence="3">
    <location>
        <begin position="2"/>
        <end position="180"/>
    </location>
</feature>
<dbReference type="Proteomes" id="UP001152562">
    <property type="component" value="Unassembled WGS sequence"/>
</dbReference>
<comment type="caution">
    <text evidence="4">The sequence shown here is derived from an EMBL/GenBank/DDBJ whole genome shotgun (WGS) entry which is preliminary data.</text>
</comment>
<protein>
    <recommendedName>
        <fullName evidence="1">RNA-directed DNA polymerase</fullName>
        <ecNumber evidence="1">2.7.7.49</ecNumber>
    </recommendedName>
</protein>
<evidence type="ECO:0000313" key="5">
    <source>
        <dbReference type="Proteomes" id="UP001152562"/>
    </source>
</evidence>
<sequence length="378" mass="43537">MQEMGICRPSKSPWSSPLHVVPKKNGEIRPCGDYRRLNAITKPDRYPVPRLHDFAYLLDGKTIFTRLDVIRAYHCIPIFPDDIEKTAITTPFGLFEFPMMTFGLRNASQTYQRFMDHSVLQGFDFLFTFVDDVIIASESVEQHKEHLDKVFERFSQFGLSINLSKCCFGKSDIEFLGHTVCKNGIRPLDSKIEIIKNYPKPKTIDELRRFLGMVNFYRSHIPNAIRYQIVLNKYLRGAKKKDKTPIVWTFGADEAFDRCKACLQEAVTLSAPRCEVPISLMTDASNSCVGAVLQQYVDNKWKPLGYFSQKNSDAQTKYSTYDRELLAIYLPIRHFKDLIEGRSENVVADFLSRIETIHCPTSINYEELADGLTNHQRC</sequence>
<dbReference type="Gene3D" id="3.10.10.10">
    <property type="entry name" value="HIV Type 1 Reverse Transcriptase, subunit A, domain 1"/>
    <property type="match status" value="1"/>
</dbReference>
<dbReference type="Pfam" id="PF17919">
    <property type="entry name" value="RT_RNaseH_2"/>
    <property type="match status" value="1"/>
</dbReference>
<dbReference type="Pfam" id="PF00078">
    <property type="entry name" value="RVT_1"/>
    <property type="match status" value="1"/>
</dbReference>
<organism evidence="4 5">
    <name type="scientific">Pieris brassicae</name>
    <name type="common">White butterfly</name>
    <name type="synonym">Large white butterfly</name>
    <dbReference type="NCBI Taxonomy" id="7116"/>
    <lineage>
        <taxon>Eukaryota</taxon>
        <taxon>Metazoa</taxon>
        <taxon>Ecdysozoa</taxon>
        <taxon>Arthropoda</taxon>
        <taxon>Hexapoda</taxon>
        <taxon>Insecta</taxon>
        <taxon>Pterygota</taxon>
        <taxon>Neoptera</taxon>
        <taxon>Endopterygota</taxon>
        <taxon>Lepidoptera</taxon>
        <taxon>Glossata</taxon>
        <taxon>Ditrysia</taxon>
        <taxon>Papilionoidea</taxon>
        <taxon>Pieridae</taxon>
        <taxon>Pierinae</taxon>
        <taxon>Pieris</taxon>
    </lineage>
</organism>
<dbReference type="InterPro" id="IPR043128">
    <property type="entry name" value="Rev_trsase/Diguanyl_cyclase"/>
</dbReference>
<dbReference type="PANTHER" id="PTHR37984:SF5">
    <property type="entry name" value="PROTEIN NYNRIN-LIKE"/>
    <property type="match status" value="1"/>
</dbReference>
<dbReference type="AlphaFoldDB" id="A0A9P0T8M1"/>
<evidence type="ECO:0000256" key="2">
    <source>
        <dbReference type="ARBA" id="ARBA00023268"/>
    </source>
</evidence>
<name>A0A9P0T8M1_PIEBR</name>
<dbReference type="PANTHER" id="PTHR37984">
    <property type="entry name" value="PROTEIN CBG26694"/>
    <property type="match status" value="1"/>
</dbReference>
<evidence type="ECO:0000313" key="4">
    <source>
        <dbReference type="EMBL" id="CAH4009663.1"/>
    </source>
</evidence>
<dbReference type="Gene3D" id="3.30.70.270">
    <property type="match status" value="2"/>
</dbReference>
<dbReference type="InterPro" id="IPR050951">
    <property type="entry name" value="Retrovirus_Pol_polyprotein"/>
</dbReference>
<accession>A0A9P0T8M1</accession>
<proteinExistence type="predicted"/>
<keyword evidence="2" id="KW-0511">Multifunctional enzyme</keyword>
<dbReference type="PROSITE" id="PS50878">
    <property type="entry name" value="RT_POL"/>
    <property type="match status" value="1"/>
</dbReference>
<reference evidence="4" key="1">
    <citation type="submission" date="2022-05" db="EMBL/GenBank/DDBJ databases">
        <authorList>
            <person name="Okamura Y."/>
        </authorList>
    </citation>
    <scope>NUCLEOTIDE SEQUENCE</scope>
</reference>
<dbReference type="EMBL" id="CALOZG010000003">
    <property type="protein sequence ID" value="CAH4009663.1"/>
    <property type="molecule type" value="Genomic_DNA"/>
</dbReference>
<evidence type="ECO:0000256" key="1">
    <source>
        <dbReference type="ARBA" id="ARBA00012493"/>
    </source>
</evidence>
<dbReference type="InterPro" id="IPR043502">
    <property type="entry name" value="DNA/RNA_pol_sf"/>
</dbReference>
<dbReference type="FunFam" id="3.30.70.270:FF:000020">
    <property type="entry name" value="Transposon Tf2-6 polyprotein-like Protein"/>
    <property type="match status" value="1"/>
</dbReference>
<dbReference type="EC" id="2.7.7.49" evidence="1"/>
<dbReference type="GO" id="GO:0003964">
    <property type="term" value="F:RNA-directed DNA polymerase activity"/>
    <property type="evidence" value="ECO:0007669"/>
    <property type="project" value="UniProtKB-EC"/>
</dbReference>
<gene>
    <name evidence="4" type="ORF">PIBRA_LOCUS3167</name>
</gene>
<dbReference type="CDD" id="cd01647">
    <property type="entry name" value="RT_LTR"/>
    <property type="match status" value="1"/>
</dbReference>
<keyword evidence="5" id="KW-1185">Reference proteome</keyword>